<evidence type="ECO:0000256" key="2">
    <source>
        <dbReference type="ARBA" id="ARBA00022670"/>
    </source>
</evidence>
<feature type="domain" description="Ubiquitin-like protease family profile" evidence="5">
    <location>
        <begin position="521"/>
        <end position="643"/>
    </location>
</feature>
<organism evidence="6 7">
    <name type="scientific">Tanacetum coccineum</name>
    <dbReference type="NCBI Taxonomy" id="301880"/>
    <lineage>
        <taxon>Eukaryota</taxon>
        <taxon>Viridiplantae</taxon>
        <taxon>Streptophyta</taxon>
        <taxon>Embryophyta</taxon>
        <taxon>Tracheophyta</taxon>
        <taxon>Spermatophyta</taxon>
        <taxon>Magnoliopsida</taxon>
        <taxon>eudicotyledons</taxon>
        <taxon>Gunneridae</taxon>
        <taxon>Pentapetalae</taxon>
        <taxon>asterids</taxon>
        <taxon>campanulids</taxon>
        <taxon>Asterales</taxon>
        <taxon>Asteraceae</taxon>
        <taxon>Asteroideae</taxon>
        <taxon>Anthemideae</taxon>
        <taxon>Anthemidinae</taxon>
        <taxon>Tanacetum</taxon>
    </lineage>
</organism>
<comment type="caution">
    <text evidence="6">The sequence shown here is derived from an EMBL/GenBank/DDBJ whole genome shotgun (WGS) entry which is preliminary data.</text>
</comment>
<dbReference type="PANTHER" id="PTHR35317">
    <property type="entry name" value="OS04G0629600 PROTEIN"/>
    <property type="match status" value="1"/>
</dbReference>
<reference evidence="6" key="2">
    <citation type="submission" date="2022-01" db="EMBL/GenBank/DDBJ databases">
        <authorList>
            <person name="Yamashiro T."/>
            <person name="Shiraishi A."/>
            <person name="Satake H."/>
            <person name="Nakayama K."/>
        </authorList>
    </citation>
    <scope>NUCLEOTIDE SEQUENCE</scope>
</reference>
<dbReference type="SUPFAM" id="SSF54001">
    <property type="entry name" value="Cysteine proteinases"/>
    <property type="match status" value="1"/>
</dbReference>
<keyword evidence="3" id="KW-0378">Hydrolase</keyword>
<evidence type="ECO:0000313" key="7">
    <source>
        <dbReference type="Proteomes" id="UP001151760"/>
    </source>
</evidence>
<dbReference type="Pfam" id="PF14223">
    <property type="entry name" value="Retrotran_gag_2"/>
    <property type="match status" value="1"/>
</dbReference>
<dbReference type="InterPro" id="IPR038765">
    <property type="entry name" value="Papain-like_cys_pep_sf"/>
</dbReference>
<protein>
    <submittedName>
        <fullName evidence="6">Ribonuclease H-like domain-containing protein</fullName>
    </submittedName>
</protein>
<accession>A0ABQ4Y4E7</accession>
<gene>
    <name evidence="6" type="ORF">Tco_0705071</name>
</gene>
<dbReference type="InterPro" id="IPR003653">
    <property type="entry name" value="Peptidase_C48_C"/>
</dbReference>
<evidence type="ECO:0000259" key="5">
    <source>
        <dbReference type="Pfam" id="PF02902"/>
    </source>
</evidence>
<keyword evidence="2" id="KW-0645">Protease</keyword>
<feature type="region of interest" description="Disordered" evidence="4">
    <location>
        <begin position="1"/>
        <end position="20"/>
    </location>
</feature>
<dbReference type="EMBL" id="BQNB010010065">
    <property type="protein sequence ID" value="GJS72230.1"/>
    <property type="molecule type" value="Genomic_DNA"/>
</dbReference>
<evidence type="ECO:0000256" key="1">
    <source>
        <dbReference type="ARBA" id="ARBA00005234"/>
    </source>
</evidence>
<evidence type="ECO:0000313" key="6">
    <source>
        <dbReference type="EMBL" id="GJS72230.1"/>
    </source>
</evidence>
<keyword evidence="7" id="KW-1185">Reference proteome</keyword>
<evidence type="ECO:0000256" key="4">
    <source>
        <dbReference type="SAM" id="MobiDB-lite"/>
    </source>
</evidence>
<sequence length="944" mass="107103">MVEAEMIEGDKVESESNEEPPLRKKKLDALSFVNVRKLKGNMLVIKGAETIKRQVSIKKGKQKINEGSLVSFKECKKDKDEGVLMVVENGKEVVLNEKVKCDPVNILTRMSPSHLKNVLDNLTTQHVSVLEELGLGEYHNNFNFTTTPGALGMWIVKNYDHKEHTIKMVDGRKIKDMKDCLSDNLSKIKALLLDTDDKIKIALDENPEDSDLKMILGKRLAFFKELNHHDDDNAMVVLDNSNDVPEESVKDNEVSKEKDDVTKKDVEKMFELGGKNTVQEINREKDVENVVDQAVDKPEDVEKESEFGNNELVNNELGSVNTESKKEVSKGVLVINEDPLKDSQSETSIFDSQPEDSQPEAQDSQPGMEIVAEIQEENLEPVKNSLLNVPFLSTQEVACLEIDTQKSPQIQKQGIPKYFHSNKLKLGKYVLPDAQPTGEKRQEVMVTETLIFHGKETKTFDSIKSKLVKKNDGMDECVKEKPIHELKGKSLISKTQHSVEIGKGLEARRESFDKNIDIVLKQAKRKNFNDVNLVFFPTIKISKKSNHFYVICFNLKTSKIDIIDNIDNGINDIKTRYGGFPCALMESFIDYMERKKYQNCYDLILAEPKLVEVPWKTTYNSHDCGVFVMRHIETYLGKGLGSTSGIRAFALRNFDLEVMEFESAQSNTTAKLPILKLGEYEMWVIRIKQYFQVQDYALWEVIENGNSWVSVPQTAQENGTSVTKMSVPVTAEEKTNKKNDVKARSLLLMALPNEHQLTFSQYNDAKTMFAAIETRFGGNEATKKTQKTLLKQQYENFSASSTESLDSIFNRLQKIVMQAYNATNDELTIPSPRAPIAPPTILPPSPVLPSSPLFDPRDLFLLGEILSPQKRAHFLSPFFTDSSTPPQIYGFQRKHDDEIVLARVRTSTLEILIEDIQIHHRSDMKNLLDKIHELKNYKGGPPDY</sequence>
<dbReference type="Pfam" id="PF02902">
    <property type="entry name" value="Peptidase_C48"/>
    <property type="match status" value="1"/>
</dbReference>
<feature type="region of interest" description="Disordered" evidence="4">
    <location>
        <begin position="314"/>
        <end position="366"/>
    </location>
</feature>
<reference evidence="6" key="1">
    <citation type="journal article" date="2022" name="Int. J. Mol. Sci.">
        <title>Draft Genome of Tanacetum Coccineum: Genomic Comparison of Closely Related Tanacetum-Family Plants.</title>
        <authorList>
            <person name="Yamashiro T."/>
            <person name="Shiraishi A."/>
            <person name="Nakayama K."/>
            <person name="Satake H."/>
        </authorList>
    </citation>
    <scope>NUCLEOTIDE SEQUENCE</scope>
</reference>
<proteinExistence type="inferred from homology"/>
<evidence type="ECO:0000256" key="3">
    <source>
        <dbReference type="ARBA" id="ARBA00022801"/>
    </source>
</evidence>
<dbReference type="PANTHER" id="PTHR35317:SF35">
    <property type="entry name" value="DUF4219 DOMAIN-CONTAINING PROTEIN"/>
    <property type="match status" value="1"/>
</dbReference>
<name>A0ABQ4Y4E7_9ASTR</name>
<comment type="similarity">
    <text evidence="1">Belongs to the peptidase C48 family.</text>
</comment>
<dbReference type="Proteomes" id="UP001151760">
    <property type="component" value="Unassembled WGS sequence"/>
</dbReference>
<dbReference type="Gene3D" id="3.40.395.10">
    <property type="entry name" value="Adenoviral Proteinase, Chain A"/>
    <property type="match status" value="1"/>
</dbReference>